<organism evidence="1">
    <name type="scientific">Siphoviridae sp. ctLqe90</name>
    <dbReference type="NCBI Taxonomy" id="2825456"/>
    <lineage>
        <taxon>Viruses</taxon>
        <taxon>Duplodnaviria</taxon>
        <taxon>Heunggongvirae</taxon>
        <taxon>Uroviricota</taxon>
        <taxon>Caudoviricetes</taxon>
    </lineage>
</organism>
<evidence type="ECO:0000313" key="1">
    <source>
        <dbReference type="EMBL" id="DAE13230.1"/>
    </source>
</evidence>
<dbReference type="EMBL" id="BK015564">
    <property type="protein sequence ID" value="DAE13230.1"/>
    <property type="molecule type" value="Genomic_DNA"/>
</dbReference>
<protein>
    <submittedName>
        <fullName evidence="1">Uncharacterized protein</fullName>
    </submittedName>
</protein>
<accession>A0A8S5Q1N8</accession>
<sequence>MGIDIFSIKPNVVTRDLSGKSFLIYGERKSGSVVFCHPLS</sequence>
<reference evidence="1" key="1">
    <citation type="journal article" date="2021" name="Proc. Natl. Acad. Sci. U.S.A.">
        <title>A Catalog of Tens of Thousands of Viruses from Human Metagenomes Reveals Hidden Associations with Chronic Diseases.</title>
        <authorList>
            <person name="Tisza M.J."/>
            <person name="Buck C.B."/>
        </authorList>
    </citation>
    <scope>NUCLEOTIDE SEQUENCE</scope>
    <source>
        <strain evidence="1">CtLqe90</strain>
    </source>
</reference>
<name>A0A8S5Q1N8_9CAUD</name>
<proteinExistence type="predicted"/>